<evidence type="ECO:0000256" key="1">
    <source>
        <dbReference type="ARBA" id="ARBA00004571"/>
    </source>
</evidence>
<evidence type="ECO:0000256" key="8">
    <source>
        <dbReference type="ARBA" id="ARBA00023047"/>
    </source>
</evidence>
<evidence type="ECO:0000256" key="4">
    <source>
        <dbReference type="ARBA" id="ARBA00022452"/>
    </source>
</evidence>
<keyword evidence="10" id="KW-0626">Porin</keyword>
<dbReference type="InterPro" id="IPR003715">
    <property type="entry name" value="Poly_export_N"/>
</dbReference>
<evidence type="ECO:0000256" key="10">
    <source>
        <dbReference type="ARBA" id="ARBA00023114"/>
    </source>
</evidence>
<protein>
    <submittedName>
        <fullName evidence="18">Polysialic acid transporter kpsD</fullName>
    </submittedName>
</protein>
<name>J9H4N3_9ZZZZ</name>
<evidence type="ECO:0000256" key="12">
    <source>
        <dbReference type="ARBA" id="ARBA00023139"/>
    </source>
</evidence>
<evidence type="ECO:0000256" key="9">
    <source>
        <dbReference type="ARBA" id="ARBA00023065"/>
    </source>
</evidence>
<gene>
    <name evidence="18" type="ORF">EVA_00302</name>
</gene>
<accession>J9H4N3</accession>
<feature type="domain" description="SLBB" evidence="17">
    <location>
        <begin position="228"/>
        <end position="305"/>
    </location>
</feature>
<evidence type="ECO:0000256" key="2">
    <source>
        <dbReference type="ARBA" id="ARBA00009450"/>
    </source>
</evidence>
<feature type="domain" description="Soluble ligand binding" evidence="16">
    <location>
        <begin position="312"/>
        <end position="363"/>
    </location>
</feature>
<dbReference type="GO" id="GO:0046930">
    <property type="term" value="C:pore complex"/>
    <property type="evidence" value="ECO:0007669"/>
    <property type="project" value="UniProtKB-KW"/>
</dbReference>
<comment type="similarity">
    <text evidence="2">Belongs to the BexD/CtrA/VexA family.</text>
</comment>
<dbReference type="InterPro" id="IPR054765">
    <property type="entry name" value="SLBB_dom"/>
</dbReference>
<reference evidence="18" key="1">
    <citation type="journal article" date="2012" name="PLoS ONE">
        <title>Gene sets for utilization of primary and secondary nutrition supplies in the distal gut of endangered iberian lynx.</title>
        <authorList>
            <person name="Alcaide M."/>
            <person name="Messina E."/>
            <person name="Richter M."/>
            <person name="Bargiela R."/>
            <person name="Peplies J."/>
            <person name="Huws S.A."/>
            <person name="Newbold C.J."/>
            <person name="Golyshin P.N."/>
            <person name="Simon M.A."/>
            <person name="Lopez G."/>
            <person name="Yakimov M.M."/>
            <person name="Ferrer M."/>
        </authorList>
    </citation>
    <scope>NUCLEOTIDE SEQUENCE</scope>
</reference>
<dbReference type="InterPro" id="IPR049712">
    <property type="entry name" value="Poly_export"/>
</dbReference>
<dbReference type="Gene3D" id="3.30.1950.10">
    <property type="entry name" value="wza like domain"/>
    <property type="match status" value="1"/>
</dbReference>
<feature type="domain" description="Soluble ligand binding" evidence="16">
    <location>
        <begin position="700"/>
        <end position="736"/>
    </location>
</feature>
<evidence type="ECO:0000256" key="11">
    <source>
        <dbReference type="ARBA" id="ARBA00023136"/>
    </source>
</evidence>
<keyword evidence="13" id="KW-0998">Cell outer membrane</keyword>
<keyword evidence="4" id="KW-1134">Transmembrane beta strand</keyword>
<evidence type="ECO:0000259" key="16">
    <source>
        <dbReference type="Pfam" id="PF10531"/>
    </source>
</evidence>
<evidence type="ECO:0000313" key="18">
    <source>
        <dbReference type="EMBL" id="EJX11028.1"/>
    </source>
</evidence>
<organism evidence="18">
    <name type="scientific">gut metagenome</name>
    <dbReference type="NCBI Taxonomy" id="749906"/>
    <lineage>
        <taxon>unclassified sequences</taxon>
        <taxon>metagenomes</taxon>
        <taxon>organismal metagenomes</taxon>
    </lineage>
</organism>
<evidence type="ECO:0000256" key="5">
    <source>
        <dbReference type="ARBA" id="ARBA00022597"/>
    </source>
</evidence>
<dbReference type="Gene3D" id="3.10.560.10">
    <property type="entry name" value="Outer membrane lipoprotein wza domain like"/>
    <property type="match status" value="6"/>
</dbReference>
<keyword evidence="14" id="KW-0449">Lipoprotein</keyword>
<sequence>MLKRFFSVLIFSLSLAGPVWAQSLSDQQVLEYVKEGMQQGKDQRKIATELARKGVTQEQAARVKKLYEQSIADTKGSNATTSSAVSEHFKFDRRSAAEVVASQSPLDESKEEGQDSVPVFGRNIFRTKDLTFEPSMNLATPPNYPLGPGDEVIIDIWGTNQANFRVRISPEGTITLPDIGLLSLNGMTISEATEYLRKELNQIYTGLDDPKNPTSHLKVTLGNIRTIQVNVMGEVYQPGTYALSSFSTLFHALYRAGGISDIGSLRNIQLVRNGRRVATLDVYDFIMQGKMSGDIRLEEGDVILVPAYDALVKIEGNVKRPMRYEMKSNESVATLLKYAGGFMADAYTRSLRLVRQNGKEYQVHTVDDIDYSVFQLKDGDVLTAEAILDRFENKLEIKGAVYRPGIYQFGGSLNTVRQLVEKAEGLMGDAFTGRAVLHRERPNLTKEVMQIDIQGIMNGTTPDVPLQRNDVLYIPSIHDLEDLGKITVYGEVARPGEFPFADNTTLEDIIIQAGGLRESASTVRVDVSRRIKNAKGTEAASAIGEMFSFSLKDGFVIDGTPGFVLQPYDQVFVRKSPAYTPQVNVSVQGEILYDGTYALTQKSERLSDLIHKAGGVTPYAYVKGARLSRRINDDERRRMQSVLEMSTAGQDSIDVSKLDLGDIYYVGIDLEKALAKPGSDADIVLREGDVIEIPEYNSTVKISGAVMYPNTVAYQEKAKLNYYIEQAGGYGFRAKKSKAYIVYMNGQVKRAKKMSSHLIQPGCEIIVPTKEKNKMALQNILSVATTTASLATMVATIANILK</sequence>
<keyword evidence="8" id="KW-0625">Polysaccharide transport</keyword>
<evidence type="ECO:0000256" key="6">
    <source>
        <dbReference type="ARBA" id="ARBA00022692"/>
    </source>
</evidence>
<comment type="caution">
    <text evidence="18">The sequence shown here is derived from an EMBL/GenBank/DDBJ whole genome shotgun (WGS) entry which is preliminary data.</text>
</comment>
<keyword evidence="11" id="KW-0472">Membrane</keyword>
<evidence type="ECO:0000256" key="7">
    <source>
        <dbReference type="ARBA" id="ARBA00022729"/>
    </source>
</evidence>
<feature type="domain" description="Polysaccharide export protein N-terminal" evidence="15">
    <location>
        <begin position="140"/>
        <end position="204"/>
    </location>
</feature>
<dbReference type="PANTHER" id="PTHR33619">
    <property type="entry name" value="POLYSACCHARIDE EXPORT PROTEIN GFCE-RELATED"/>
    <property type="match status" value="1"/>
</dbReference>
<evidence type="ECO:0000256" key="14">
    <source>
        <dbReference type="ARBA" id="ARBA00023288"/>
    </source>
</evidence>
<keyword evidence="12" id="KW-0564">Palmitate</keyword>
<dbReference type="InterPro" id="IPR019554">
    <property type="entry name" value="Soluble_ligand-bd"/>
</dbReference>
<dbReference type="GO" id="GO:0009279">
    <property type="term" value="C:cell outer membrane"/>
    <property type="evidence" value="ECO:0007669"/>
    <property type="project" value="UniProtKB-SubCell"/>
</dbReference>
<dbReference type="GO" id="GO:0006811">
    <property type="term" value="P:monoatomic ion transport"/>
    <property type="evidence" value="ECO:0007669"/>
    <property type="project" value="UniProtKB-KW"/>
</dbReference>
<keyword evidence="9" id="KW-0406">Ion transport</keyword>
<proteinExistence type="inferred from homology"/>
<comment type="subcellular location">
    <subcellularLocation>
        <location evidence="1">Cell outer membrane</location>
        <topology evidence="1">Multi-pass membrane protein</topology>
    </subcellularLocation>
</comment>
<keyword evidence="6" id="KW-0812">Transmembrane</keyword>
<dbReference type="Pfam" id="PF02563">
    <property type="entry name" value="Poly_export"/>
    <property type="match status" value="1"/>
</dbReference>
<dbReference type="GO" id="GO:0015288">
    <property type="term" value="F:porin activity"/>
    <property type="evidence" value="ECO:0007669"/>
    <property type="project" value="UniProtKB-KW"/>
</dbReference>
<evidence type="ECO:0000256" key="3">
    <source>
        <dbReference type="ARBA" id="ARBA00022448"/>
    </source>
</evidence>
<dbReference type="Pfam" id="PF22461">
    <property type="entry name" value="SLBB_2"/>
    <property type="match status" value="1"/>
</dbReference>
<keyword evidence="3" id="KW-0813">Transport</keyword>
<dbReference type="EMBL" id="AMCI01000007">
    <property type="protein sequence ID" value="EJX11028.1"/>
    <property type="molecule type" value="Genomic_DNA"/>
</dbReference>
<dbReference type="Pfam" id="PF10531">
    <property type="entry name" value="SLBB"/>
    <property type="match status" value="3"/>
</dbReference>
<feature type="domain" description="Soluble ligand binding" evidence="16">
    <location>
        <begin position="485"/>
        <end position="536"/>
    </location>
</feature>
<evidence type="ECO:0000259" key="15">
    <source>
        <dbReference type="Pfam" id="PF02563"/>
    </source>
</evidence>
<keyword evidence="5" id="KW-0762">Sugar transport</keyword>
<dbReference type="GO" id="GO:0015159">
    <property type="term" value="F:polysaccharide transmembrane transporter activity"/>
    <property type="evidence" value="ECO:0007669"/>
    <property type="project" value="InterPro"/>
</dbReference>
<dbReference type="PANTHER" id="PTHR33619:SF3">
    <property type="entry name" value="POLYSACCHARIDE EXPORT PROTEIN GFCE-RELATED"/>
    <property type="match status" value="1"/>
</dbReference>
<evidence type="ECO:0000259" key="17">
    <source>
        <dbReference type="Pfam" id="PF22461"/>
    </source>
</evidence>
<dbReference type="AlphaFoldDB" id="J9H4N3"/>
<evidence type="ECO:0000256" key="13">
    <source>
        <dbReference type="ARBA" id="ARBA00023237"/>
    </source>
</evidence>
<keyword evidence="7" id="KW-0732">Signal</keyword>